<evidence type="ECO:0000259" key="1">
    <source>
        <dbReference type="Pfam" id="PF00144"/>
    </source>
</evidence>
<evidence type="ECO:0000259" key="2">
    <source>
        <dbReference type="Pfam" id="PF24491"/>
    </source>
</evidence>
<accession>A0A3A9Z597</accession>
<comment type="caution">
    <text evidence="3">The sequence shown here is derived from an EMBL/GenBank/DDBJ whole genome shotgun (WGS) entry which is preliminary data.</text>
</comment>
<dbReference type="InterPro" id="IPR012338">
    <property type="entry name" value="Beta-lactam/transpept-like"/>
</dbReference>
<dbReference type="EMBL" id="RBAL01000005">
    <property type="protein sequence ID" value="RKN43189.1"/>
    <property type="molecule type" value="Genomic_DNA"/>
</dbReference>
<dbReference type="SUPFAM" id="SSF56601">
    <property type="entry name" value="beta-lactamase/transpeptidase-like"/>
    <property type="match status" value="1"/>
</dbReference>
<evidence type="ECO:0000313" key="3">
    <source>
        <dbReference type="EMBL" id="RKN43189.1"/>
    </source>
</evidence>
<dbReference type="InterPro" id="IPR001466">
    <property type="entry name" value="Beta-lactam-related"/>
</dbReference>
<dbReference type="RefSeq" id="WP_120678563.1">
    <property type="nucleotide sequence ID" value="NZ_RBAL01000005.1"/>
</dbReference>
<feature type="domain" description="DUF7586" evidence="2">
    <location>
        <begin position="368"/>
        <end position="452"/>
    </location>
</feature>
<organism evidence="3 4">
    <name type="scientific">Streptomyces hoynatensis</name>
    <dbReference type="NCBI Taxonomy" id="1141874"/>
    <lineage>
        <taxon>Bacteria</taxon>
        <taxon>Bacillati</taxon>
        <taxon>Actinomycetota</taxon>
        <taxon>Actinomycetes</taxon>
        <taxon>Kitasatosporales</taxon>
        <taxon>Streptomycetaceae</taxon>
        <taxon>Streptomyces</taxon>
    </lineage>
</organism>
<dbReference type="Pfam" id="PF24491">
    <property type="entry name" value="DUF7586"/>
    <property type="match status" value="1"/>
</dbReference>
<proteinExistence type="predicted"/>
<keyword evidence="3" id="KW-0378">Hydrolase</keyword>
<dbReference type="InterPro" id="IPR056008">
    <property type="entry name" value="DUF7586"/>
</dbReference>
<dbReference type="PANTHER" id="PTHR46825">
    <property type="entry name" value="D-ALANYL-D-ALANINE-CARBOXYPEPTIDASE/ENDOPEPTIDASE AMPH"/>
    <property type="match status" value="1"/>
</dbReference>
<evidence type="ECO:0000313" key="4">
    <source>
        <dbReference type="Proteomes" id="UP000272474"/>
    </source>
</evidence>
<dbReference type="Gene3D" id="3.40.710.10">
    <property type="entry name" value="DD-peptidase/beta-lactamase superfamily"/>
    <property type="match status" value="1"/>
</dbReference>
<name>A0A3A9Z597_9ACTN</name>
<dbReference type="InterPro" id="IPR050491">
    <property type="entry name" value="AmpC-like"/>
</dbReference>
<protein>
    <submittedName>
        <fullName evidence="3">Class A beta-lactamase-related serine hydrolase</fullName>
    </submittedName>
</protein>
<dbReference type="OrthoDB" id="3863176at2"/>
<feature type="domain" description="Beta-lactamase-related" evidence="1">
    <location>
        <begin position="21"/>
        <end position="345"/>
    </location>
</feature>
<dbReference type="PANTHER" id="PTHR46825:SF7">
    <property type="entry name" value="D-ALANYL-D-ALANINE CARBOXYPEPTIDASE"/>
    <property type="match status" value="1"/>
</dbReference>
<reference evidence="3 4" key="1">
    <citation type="journal article" date="2014" name="Int. J. Syst. Evol. Microbiol.">
        <title>Streptomyces hoynatensis sp. nov., isolated from deep marine sediment.</title>
        <authorList>
            <person name="Veyisoglu A."/>
            <person name="Sahin N."/>
        </authorList>
    </citation>
    <scope>NUCLEOTIDE SEQUENCE [LARGE SCALE GENOMIC DNA]</scope>
    <source>
        <strain evidence="3 4">KCTC 29097</strain>
    </source>
</reference>
<sequence length="471" mass="49912">MTESNAELLPATRRALDHRLALAQSEGRVPSAVAAVAREGRVVWSGGRGELPAGARPEEVQYRIGSLTKTMTAVLVMRLRDEGRVDLADPLGAHLDVPHGGEATLFQLLSHTGGLAAEARGPWWERTPGELRPELPDIFGEQPQKHHPGRRYHYSNPGYALLGALVERLRGEPWFTVLRREVLEPLGMRRTTALPAAPHAEGWAVHPYADVRQREPLVDTGRMAPAGQLWSTAADLALFAAFLADADDAAGTGARSGAHEAILGAATRAEMRRPAAPPEAGAWDSSYGLGVQLARRPDGRVLAGHGGSMPGFVANLWTSGADRLAAVALANATSGLGGVPAAELLELVAAHEPAPPEPWRPMPADDADPALLALAGAWYWGTVPYLLRVHAGRMLTLTPAAGAGVRASRFLPCAAGGWRGLDGYFAGEALRAVTAGEGRVTHLDLGTYVFTREPYDPAAPLPGGADPEGWR</sequence>
<keyword evidence="4" id="KW-1185">Reference proteome</keyword>
<dbReference type="GO" id="GO:0016787">
    <property type="term" value="F:hydrolase activity"/>
    <property type="evidence" value="ECO:0007669"/>
    <property type="project" value="UniProtKB-KW"/>
</dbReference>
<dbReference type="AlphaFoldDB" id="A0A3A9Z597"/>
<dbReference type="Proteomes" id="UP000272474">
    <property type="component" value="Unassembled WGS sequence"/>
</dbReference>
<dbReference type="Pfam" id="PF00144">
    <property type="entry name" value="Beta-lactamase"/>
    <property type="match status" value="1"/>
</dbReference>
<gene>
    <name evidence="3" type="ORF">D7294_12010</name>
</gene>